<dbReference type="AlphaFoldDB" id="A0A212JBE4"/>
<dbReference type="InterPro" id="IPR027467">
    <property type="entry name" value="MopterinOxRdtase_cofactor_BS"/>
</dbReference>
<dbReference type="PROSITE" id="PS00551">
    <property type="entry name" value="MOLYBDOPTERIN_PROK_1"/>
    <property type="match status" value="1"/>
</dbReference>
<dbReference type="InterPro" id="IPR006963">
    <property type="entry name" value="Mopterin_OxRdtase_4Fe-4S_dom"/>
</dbReference>
<dbReference type="GO" id="GO:0030288">
    <property type="term" value="C:outer membrane-bounded periplasmic space"/>
    <property type="evidence" value="ECO:0007669"/>
    <property type="project" value="TreeGrafter"/>
</dbReference>
<organism evidence="6">
    <name type="scientific">uncultured Desulfovibrio sp</name>
    <dbReference type="NCBI Taxonomy" id="167968"/>
    <lineage>
        <taxon>Bacteria</taxon>
        <taxon>Pseudomonadati</taxon>
        <taxon>Thermodesulfobacteriota</taxon>
        <taxon>Desulfovibrionia</taxon>
        <taxon>Desulfovibrionales</taxon>
        <taxon>Desulfovibrionaceae</taxon>
        <taxon>Desulfovibrio</taxon>
        <taxon>environmental samples</taxon>
    </lineage>
</organism>
<dbReference type="GO" id="GO:0051539">
    <property type="term" value="F:4 iron, 4 sulfur cluster binding"/>
    <property type="evidence" value="ECO:0007669"/>
    <property type="project" value="UniProtKB-KW"/>
</dbReference>
<dbReference type="RefSeq" id="WP_296935137.1">
    <property type="nucleotide sequence ID" value="NZ_LT598928.1"/>
</dbReference>
<dbReference type="PROSITE" id="PS51318">
    <property type="entry name" value="TAT"/>
    <property type="match status" value="1"/>
</dbReference>
<dbReference type="SMART" id="SM00926">
    <property type="entry name" value="Molybdop_Fe4S4"/>
    <property type="match status" value="1"/>
</dbReference>
<evidence type="ECO:0000256" key="4">
    <source>
        <dbReference type="ARBA" id="ARBA00023014"/>
    </source>
</evidence>
<dbReference type="Pfam" id="PF04879">
    <property type="entry name" value="Molybdop_Fe4S4"/>
    <property type="match status" value="1"/>
</dbReference>
<dbReference type="PROSITE" id="PS51669">
    <property type="entry name" value="4FE4S_MOW_BIS_MGD"/>
    <property type="match status" value="1"/>
</dbReference>
<dbReference type="InterPro" id="IPR006311">
    <property type="entry name" value="TAT_signal"/>
</dbReference>
<dbReference type="SUPFAM" id="SSF53706">
    <property type="entry name" value="Formate dehydrogenase/DMSO reductase, domains 1-3"/>
    <property type="match status" value="1"/>
</dbReference>
<dbReference type="Gene3D" id="3.40.50.12440">
    <property type="match status" value="2"/>
</dbReference>
<feature type="domain" description="4Fe-4S Mo/W bis-MGD-type" evidence="5">
    <location>
        <begin position="58"/>
        <end position="118"/>
    </location>
</feature>
<dbReference type="GO" id="GO:0016491">
    <property type="term" value="F:oxidoreductase activity"/>
    <property type="evidence" value="ECO:0007669"/>
    <property type="project" value="InterPro"/>
</dbReference>
<evidence type="ECO:0000256" key="2">
    <source>
        <dbReference type="ARBA" id="ARBA00022723"/>
    </source>
</evidence>
<evidence type="ECO:0000256" key="3">
    <source>
        <dbReference type="ARBA" id="ARBA00023004"/>
    </source>
</evidence>
<dbReference type="EMBL" id="FLUP01000001">
    <property type="protein sequence ID" value="SBV96565.1"/>
    <property type="molecule type" value="Genomic_DNA"/>
</dbReference>
<keyword evidence="4" id="KW-0411">Iron-sulfur</keyword>
<protein>
    <submittedName>
        <fullName evidence="6">Tat pathway signal sequence domain protein</fullName>
    </submittedName>
</protein>
<accession>A0A212JBE4</accession>
<dbReference type="Pfam" id="PF00384">
    <property type="entry name" value="Molybdopterin"/>
    <property type="match status" value="1"/>
</dbReference>
<sequence length="262" mass="28931">MKKYSDSTPPLLAHREVTRREVLKWCTALGGASLLPLGGGLPLGLARAATQPPYGAGEQCFYSGCVVNCGSQCTLRAFVKDGRVTRVETDNSDDGPNNRAIRACLRGRSMRKYTYSPDRIKYPMRRVPGAKRGEGKFERISWDEALDTVAKEWVRVLNTYGPESIHRMYGSGTTSSGMTRRNEFFRLANMLGGHLDEYGTYSTAQISAAIPYLYGINAGNTINDMANSKLIVMFGCNILETRQSGGGLSYELFEARKKGNVR</sequence>
<dbReference type="GO" id="GO:0030151">
    <property type="term" value="F:molybdenum ion binding"/>
    <property type="evidence" value="ECO:0007669"/>
    <property type="project" value="TreeGrafter"/>
</dbReference>
<gene>
    <name evidence="6" type="ORF">KM92DES2_10808</name>
</gene>
<keyword evidence="3" id="KW-0408">Iron</keyword>
<dbReference type="PANTHER" id="PTHR43742">
    <property type="entry name" value="TRIMETHYLAMINE-N-OXIDE REDUCTASE"/>
    <property type="match status" value="1"/>
</dbReference>
<dbReference type="GO" id="GO:0009061">
    <property type="term" value="P:anaerobic respiration"/>
    <property type="evidence" value="ECO:0007669"/>
    <property type="project" value="TreeGrafter"/>
</dbReference>
<dbReference type="GO" id="GO:0009055">
    <property type="term" value="F:electron transfer activity"/>
    <property type="evidence" value="ECO:0007669"/>
    <property type="project" value="TreeGrafter"/>
</dbReference>
<proteinExistence type="predicted"/>
<keyword evidence="1" id="KW-0004">4Fe-4S</keyword>
<dbReference type="InterPro" id="IPR050612">
    <property type="entry name" value="Prok_Mopterin_Oxidored"/>
</dbReference>
<dbReference type="PANTHER" id="PTHR43742:SF3">
    <property type="entry name" value="DIMETHYL SULFOXIDE REDUCTASE DMSA"/>
    <property type="match status" value="1"/>
</dbReference>
<name>A0A212JBE4_9BACT</name>
<dbReference type="InterPro" id="IPR006656">
    <property type="entry name" value="Mopterin_OxRdtase"/>
</dbReference>
<evidence type="ECO:0000259" key="5">
    <source>
        <dbReference type="PROSITE" id="PS51669"/>
    </source>
</evidence>
<keyword evidence="2" id="KW-0479">Metal-binding</keyword>
<reference evidence="6" key="1">
    <citation type="submission" date="2016-04" db="EMBL/GenBank/DDBJ databases">
        <authorList>
            <person name="Evans L.H."/>
            <person name="Alamgir A."/>
            <person name="Owens N."/>
            <person name="Weber N.D."/>
            <person name="Virtaneva K."/>
            <person name="Barbian K."/>
            <person name="Babar A."/>
            <person name="Rosenke K."/>
        </authorList>
    </citation>
    <scope>NUCLEOTIDE SEQUENCE</scope>
    <source>
        <strain evidence="6">92-2</strain>
    </source>
</reference>
<evidence type="ECO:0000256" key="1">
    <source>
        <dbReference type="ARBA" id="ARBA00022485"/>
    </source>
</evidence>
<evidence type="ECO:0000313" key="6">
    <source>
        <dbReference type="EMBL" id="SBV96565.1"/>
    </source>
</evidence>